<dbReference type="EMBL" id="MT142660">
    <property type="protein sequence ID" value="QJA86810.1"/>
    <property type="molecule type" value="Genomic_DNA"/>
</dbReference>
<gene>
    <name evidence="1" type="ORF">MM415A03580_0004</name>
    <name evidence="2" type="ORF">MM415B03119_0012</name>
</gene>
<proteinExistence type="predicted"/>
<accession>A0A6M3KXW9</accession>
<evidence type="ECO:0000313" key="1">
    <source>
        <dbReference type="EMBL" id="QJA70714.1"/>
    </source>
</evidence>
<protein>
    <recommendedName>
        <fullName evidence="3">Exonuclease</fullName>
    </recommendedName>
</protein>
<name>A0A6M3KXW9_9ZZZZ</name>
<dbReference type="EMBL" id="MT141815">
    <property type="protein sequence ID" value="QJA70714.1"/>
    <property type="molecule type" value="Genomic_DNA"/>
</dbReference>
<evidence type="ECO:0000313" key="2">
    <source>
        <dbReference type="EMBL" id="QJA86810.1"/>
    </source>
</evidence>
<organism evidence="2">
    <name type="scientific">viral metagenome</name>
    <dbReference type="NCBI Taxonomy" id="1070528"/>
    <lineage>
        <taxon>unclassified sequences</taxon>
        <taxon>metagenomes</taxon>
        <taxon>organismal metagenomes</taxon>
    </lineage>
</organism>
<sequence>MTRSHQAESSRFYARDGSGVVYELDSADGRKKIRPDVRHARKHGFLWSFSAISRSLAKPSLEQWRIDRAVETAIGTERLPGETDDSYITRIGSLTKEAQELTIDRGTEIHAQLKDFFTEGADPPDPACKTAVIQISSWLSGLGIELVESEKVFTNIELGYGGTIDLYGCSTGKPLSILADFKSTNLHKYRKPYFENGLQLVAYLDGVKAPPGTRLFTIPIDQESGECRFIEWDFKADWSIDELREAWKALYTAFAIQHKYDPRAWKGDPT</sequence>
<dbReference type="AlphaFoldDB" id="A0A6M3KXW9"/>
<evidence type="ECO:0008006" key="3">
    <source>
        <dbReference type="Google" id="ProtNLM"/>
    </source>
</evidence>
<reference evidence="2" key="1">
    <citation type="submission" date="2020-03" db="EMBL/GenBank/DDBJ databases">
        <title>The deep terrestrial virosphere.</title>
        <authorList>
            <person name="Holmfeldt K."/>
            <person name="Nilsson E."/>
            <person name="Simone D."/>
            <person name="Lopez-Fernandez M."/>
            <person name="Wu X."/>
            <person name="de Brujin I."/>
            <person name="Lundin D."/>
            <person name="Andersson A."/>
            <person name="Bertilsson S."/>
            <person name="Dopson M."/>
        </authorList>
    </citation>
    <scope>NUCLEOTIDE SEQUENCE</scope>
    <source>
        <strain evidence="1">MM415A03580</strain>
        <strain evidence="2">MM415B03119</strain>
    </source>
</reference>